<dbReference type="InterPro" id="IPR013767">
    <property type="entry name" value="PAS_fold"/>
</dbReference>
<gene>
    <name evidence="2" type="primary">ppsR</name>
    <name evidence="2" type="ORF">JANAI62_18420</name>
</gene>
<dbReference type="SMART" id="SM00091">
    <property type="entry name" value="PAS"/>
    <property type="match status" value="2"/>
</dbReference>
<dbReference type="InterPro" id="IPR009057">
    <property type="entry name" value="Homeodomain-like_sf"/>
</dbReference>
<dbReference type="SUPFAM" id="SSF46689">
    <property type="entry name" value="Homeodomain-like"/>
    <property type="match status" value="1"/>
</dbReference>
<dbReference type="RefSeq" id="WP_220748721.1">
    <property type="nucleotide sequence ID" value="NZ_BPFH01000003.1"/>
</dbReference>
<sequence length="471" mass="50810">MNTRESDFWNERSGPRIAPEYLGNIVATAADLALVLSEGGTVISVTTNPLNSALGQIGHWEGRNITDFLAPDSVAKVTGLLTAVAANAAGRPDAIEVNHIDGGAWDFPVRYTMHLTGRDGRILMLGRDMRPVAELQQRLVRAQLALEKDYEGQRVFETRYRVLLEASNEALVLVDVGTGRILDANSAAAKLFHAGQAALSNSAFTQEFEGRKRADFLDSLIRAAEDESGQAVVAPLRRNGQEVAIRPSAFRNAGERVLLCRIHRTESGPTTSVKQDLSDRLAALYTNGSDAIVFTDDDYRIVQANDAFLTMMDVDSIAPLRGLSFPDTLARGSVDLKVITDTSQIGAYATRLITRFGSSVSVEIVCVALPDGQGQGFVLRDMGRGTMLRDTGVDADMPGDAGLGNATALVGSAPLRDIVASMTDVVEKQCIEAAVELTNNNRVAAAEMLGLSRQSLYVKLRKYGLLQRDES</sequence>
<dbReference type="NCBIfam" id="TIGR02040">
    <property type="entry name" value="PpsR-CrtJ"/>
    <property type="match status" value="1"/>
</dbReference>
<feature type="domain" description="PAS" evidence="1">
    <location>
        <begin position="158"/>
        <end position="225"/>
    </location>
</feature>
<dbReference type="PRINTS" id="PR01590">
    <property type="entry name" value="HTHFIS"/>
</dbReference>
<accession>A0ABQ4NLX9</accession>
<dbReference type="InterPro" id="IPR000014">
    <property type="entry name" value="PAS"/>
</dbReference>
<dbReference type="EMBL" id="BPFH01000003">
    <property type="protein sequence ID" value="GIT95219.1"/>
    <property type="molecule type" value="Genomic_DNA"/>
</dbReference>
<proteinExistence type="predicted"/>
<evidence type="ECO:0000259" key="1">
    <source>
        <dbReference type="SMART" id="SM00091"/>
    </source>
</evidence>
<organism evidence="2 3">
    <name type="scientific">Jannaschia pagri</name>
    <dbReference type="NCBI Taxonomy" id="2829797"/>
    <lineage>
        <taxon>Bacteria</taxon>
        <taxon>Pseudomonadati</taxon>
        <taxon>Pseudomonadota</taxon>
        <taxon>Alphaproteobacteria</taxon>
        <taxon>Rhodobacterales</taxon>
        <taxon>Roseobacteraceae</taxon>
        <taxon>Jannaschia</taxon>
    </lineage>
</organism>
<name>A0ABQ4NLX9_9RHOB</name>
<dbReference type="SUPFAM" id="SSF55785">
    <property type="entry name" value="PYP-like sensor domain (PAS domain)"/>
    <property type="match status" value="2"/>
</dbReference>
<comment type="caution">
    <text evidence="2">The sequence shown here is derived from an EMBL/GenBank/DDBJ whole genome shotgun (WGS) entry which is preliminary data.</text>
</comment>
<dbReference type="InterPro" id="IPR035965">
    <property type="entry name" value="PAS-like_dom_sf"/>
</dbReference>
<keyword evidence="3" id="KW-1185">Reference proteome</keyword>
<dbReference type="Proteomes" id="UP000786693">
    <property type="component" value="Unassembled WGS sequence"/>
</dbReference>
<dbReference type="InterPro" id="IPR011785">
    <property type="entry name" value="Tscrpt_reg_PpsR-CrtJ"/>
</dbReference>
<dbReference type="InterPro" id="IPR002197">
    <property type="entry name" value="HTH_Fis"/>
</dbReference>
<reference evidence="2 3" key="1">
    <citation type="submission" date="2021-05" db="EMBL/GenBank/DDBJ databases">
        <title>Bacteria Genome sequencing.</title>
        <authorList>
            <person name="Takabe Y."/>
            <person name="Nakajima Y."/>
            <person name="Suzuki S."/>
            <person name="Shiozaki T."/>
        </authorList>
    </citation>
    <scope>NUCLEOTIDE SEQUENCE [LARGE SCALE GENOMIC DNA]</scope>
    <source>
        <strain evidence="2 3">AI_62</strain>
    </source>
</reference>
<dbReference type="Gene3D" id="3.30.450.20">
    <property type="entry name" value="PAS domain"/>
    <property type="match status" value="3"/>
</dbReference>
<dbReference type="Pfam" id="PF13426">
    <property type="entry name" value="PAS_9"/>
    <property type="match status" value="1"/>
</dbReference>
<feature type="domain" description="PAS" evidence="1">
    <location>
        <begin position="279"/>
        <end position="347"/>
    </location>
</feature>
<dbReference type="CDD" id="cd00130">
    <property type="entry name" value="PAS"/>
    <property type="match status" value="1"/>
</dbReference>
<dbReference type="Pfam" id="PF02954">
    <property type="entry name" value="HTH_8"/>
    <property type="match status" value="1"/>
</dbReference>
<evidence type="ECO:0000313" key="2">
    <source>
        <dbReference type="EMBL" id="GIT95219.1"/>
    </source>
</evidence>
<evidence type="ECO:0000313" key="3">
    <source>
        <dbReference type="Proteomes" id="UP000786693"/>
    </source>
</evidence>
<protein>
    <submittedName>
        <fullName evidence="2">Transcriptional regulator PpsR</fullName>
    </submittedName>
</protein>
<dbReference type="Gene3D" id="1.20.5.430">
    <property type="match status" value="1"/>
</dbReference>
<dbReference type="Gene3D" id="1.10.10.60">
    <property type="entry name" value="Homeodomain-like"/>
    <property type="match status" value="1"/>
</dbReference>
<dbReference type="Pfam" id="PF00989">
    <property type="entry name" value="PAS"/>
    <property type="match status" value="1"/>
</dbReference>